<feature type="binding site" description="in other chain" evidence="5">
    <location>
        <begin position="94"/>
        <end position="97"/>
    </location>
    <ligand>
        <name>phosphate</name>
        <dbReference type="ChEBI" id="CHEBI:43474"/>
        <note>ligand shared between dimeric partners</note>
    </ligand>
</feature>
<dbReference type="NCBIfam" id="NF009914">
    <property type="entry name" value="PRK13374.1"/>
    <property type="match status" value="1"/>
</dbReference>
<dbReference type="PANTHER" id="PTHR43691:SF11">
    <property type="entry name" value="FI09636P-RELATED"/>
    <property type="match status" value="1"/>
</dbReference>
<dbReference type="eggNOG" id="COG0813">
    <property type="taxonomic scope" value="Bacteria"/>
</dbReference>
<dbReference type="AlphaFoldDB" id="A0A0A3IAL2"/>
<protein>
    <recommendedName>
        <fullName evidence="5">Purine nucleoside phosphorylase DeoD-type</fullName>
        <shortName evidence="5">PNP</shortName>
        <ecNumber evidence="5">2.4.2.1</ecNumber>
    </recommendedName>
</protein>
<comment type="caution">
    <text evidence="7">The sequence shown here is derived from an EMBL/GenBank/DDBJ whole genome shotgun (WGS) entry which is preliminary data.</text>
</comment>
<dbReference type="PANTHER" id="PTHR43691">
    <property type="entry name" value="URIDINE PHOSPHORYLASE"/>
    <property type="match status" value="1"/>
</dbReference>
<dbReference type="HAMAP" id="MF_01627">
    <property type="entry name" value="Pur_nucleosid_phosp"/>
    <property type="match status" value="1"/>
</dbReference>
<dbReference type="SUPFAM" id="SSF53167">
    <property type="entry name" value="Purine and uridine phosphorylases"/>
    <property type="match status" value="1"/>
</dbReference>
<dbReference type="STRING" id="1384049.CD29_04715"/>
<dbReference type="PROSITE" id="PS01232">
    <property type="entry name" value="PNP_UDP_1"/>
    <property type="match status" value="1"/>
</dbReference>
<evidence type="ECO:0000313" key="8">
    <source>
        <dbReference type="Proteomes" id="UP000030416"/>
    </source>
</evidence>
<dbReference type="GO" id="GO:0004731">
    <property type="term" value="F:purine-nucleoside phosphorylase activity"/>
    <property type="evidence" value="ECO:0007669"/>
    <property type="project" value="UniProtKB-UniRule"/>
</dbReference>
<sequence>MNTNDLKETPHIKPNGVEIAETILLPGDPLRAKFIAENYLENPVLFNEVRGMLGYTGEYKGKKVSVMGTGMGSPSMAIYSWELINVFGVKNLIRIGSCGAMQTNIKLYDIILAMGAATNSNFAHQFDLPGQMPITASYELLEKAKKVADEKNYKVFVGNVLSSDVFYSANKTTATEKWAKMGILAEEMETTSLYLNAASAGVKALTILTVSDHMITHEQTTPEERQTSFTKMMEIALDIV</sequence>
<comment type="subunit">
    <text evidence="5">Homohexamer; trimer of homodimers.</text>
</comment>
<evidence type="ECO:0000256" key="5">
    <source>
        <dbReference type="HAMAP-Rule" id="MF_01627"/>
    </source>
</evidence>
<comment type="catalytic activity">
    <reaction evidence="5">
        <text>a purine D-ribonucleoside + phosphate = a purine nucleobase + alpha-D-ribose 1-phosphate</text>
        <dbReference type="Rhea" id="RHEA:19805"/>
        <dbReference type="ChEBI" id="CHEBI:26386"/>
        <dbReference type="ChEBI" id="CHEBI:43474"/>
        <dbReference type="ChEBI" id="CHEBI:57720"/>
        <dbReference type="ChEBI" id="CHEBI:142355"/>
        <dbReference type="EC" id="2.4.2.1"/>
    </reaction>
</comment>
<feature type="binding site" description="in other chain" evidence="5">
    <location>
        <position position="27"/>
    </location>
    <ligand>
        <name>phosphate</name>
        <dbReference type="ChEBI" id="CHEBI:43474"/>
        <note>ligand shared between dimeric partners</note>
    </ligand>
</feature>
<dbReference type="RefSeq" id="WP_036183388.1">
    <property type="nucleotide sequence ID" value="NZ_AVDA01000004.1"/>
</dbReference>
<accession>A0A0A3IAL2</accession>
<evidence type="ECO:0000256" key="2">
    <source>
        <dbReference type="ARBA" id="ARBA00022676"/>
    </source>
</evidence>
<keyword evidence="2 5" id="KW-0328">Glycosyltransferase</keyword>
<organism evidence="7 8">
    <name type="scientific">Ureibacillus manganicus DSM 26584</name>
    <dbReference type="NCBI Taxonomy" id="1384049"/>
    <lineage>
        <taxon>Bacteria</taxon>
        <taxon>Bacillati</taxon>
        <taxon>Bacillota</taxon>
        <taxon>Bacilli</taxon>
        <taxon>Bacillales</taxon>
        <taxon>Caryophanaceae</taxon>
        <taxon>Ureibacillus</taxon>
    </lineage>
</organism>
<gene>
    <name evidence="5" type="primary">deoD</name>
    <name evidence="7" type="ORF">CD29_04715</name>
</gene>
<dbReference type="InterPro" id="IPR004402">
    <property type="entry name" value="DeoD-type"/>
</dbReference>
<comment type="similarity">
    <text evidence="1 5">Belongs to the PNP/UDP phosphorylase family.</text>
</comment>
<dbReference type="EMBL" id="JPVN01000004">
    <property type="protein sequence ID" value="KGR79838.1"/>
    <property type="molecule type" value="Genomic_DNA"/>
</dbReference>
<dbReference type="Proteomes" id="UP000030416">
    <property type="component" value="Unassembled WGS sequence"/>
</dbReference>
<keyword evidence="3 5" id="KW-0808">Transferase</keyword>
<dbReference type="NCBIfam" id="TIGR00107">
    <property type="entry name" value="deoD"/>
    <property type="match status" value="1"/>
</dbReference>
<dbReference type="NCBIfam" id="NF004489">
    <property type="entry name" value="PRK05819.1"/>
    <property type="match status" value="1"/>
</dbReference>
<dbReference type="InterPro" id="IPR035994">
    <property type="entry name" value="Nucleoside_phosphorylase_sf"/>
</dbReference>
<dbReference type="Pfam" id="PF01048">
    <property type="entry name" value="PNP_UDP_1"/>
    <property type="match status" value="1"/>
</dbReference>
<feature type="binding site" evidence="5">
    <location>
        <position position="50"/>
    </location>
    <ligand>
        <name>phosphate</name>
        <dbReference type="ChEBI" id="CHEBI:43474"/>
        <note>ligand shared between dimeric partners</note>
    </ligand>
</feature>
<evidence type="ECO:0000256" key="1">
    <source>
        <dbReference type="ARBA" id="ARBA00010456"/>
    </source>
</evidence>
<dbReference type="GO" id="GO:0004850">
    <property type="term" value="F:uridine phosphorylase activity"/>
    <property type="evidence" value="ECO:0007669"/>
    <property type="project" value="UniProtKB-EC"/>
</dbReference>
<dbReference type="CDD" id="cd09006">
    <property type="entry name" value="PNP_EcPNPI-like"/>
    <property type="match status" value="1"/>
</dbReference>
<dbReference type="Gene3D" id="3.40.50.1580">
    <property type="entry name" value="Nucleoside phosphorylase domain"/>
    <property type="match status" value="1"/>
</dbReference>
<evidence type="ECO:0000259" key="6">
    <source>
        <dbReference type="Pfam" id="PF01048"/>
    </source>
</evidence>
<evidence type="ECO:0000313" key="7">
    <source>
        <dbReference type="EMBL" id="KGR79838.1"/>
    </source>
</evidence>
<comment type="catalytic activity">
    <reaction evidence="5">
        <text>a purine 2'-deoxy-D-ribonucleoside + phosphate = a purine nucleobase + 2-deoxy-alpha-D-ribose 1-phosphate</text>
        <dbReference type="Rhea" id="RHEA:36431"/>
        <dbReference type="ChEBI" id="CHEBI:26386"/>
        <dbReference type="ChEBI" id="CHEBI:43474"/>
        <dbReference type="ChEBI" id="CHEBI:57259"/>
        <dbReference type="ChEBI" id="CHEBI:142361"/>
        <dbReference type="EC" id="2.4.2.1"/>
    </reaction>
</comment>
<evidence type="ECO:0000256" key="3">
    <source>
        <dbReference type="ARBA" id="ARBA00022679"/>
    </source>
</evidence>
<feature type="binding site" description="in other chain" evidence="5">
    <location>
        <begin position="211"/>
        <end position="212"/>
    </location>
    <ligand>
        <name>a purine D-ribonucleoside</name>
        <dbReference type="ChEBI" id="CHEBI:142355"/>
        <note>ligand shared between dimeric partners</note>
    </ligand>
</feature>
<keyword evidence="8" id="KW-1185">Reference proteome</keyword>
<name>A0A0A3IAL2_9BACL</name>
<dbReference type="GO" id="GO:0005829">
    <property type="term" value="C:cytosol"/>
    <property type="evidence" value="ECO:0007669"/>
    <property type="project" value="TreeGrafter"/>
</dbReference>
<reference evidence="7 8" key="1">
    <citation type="submission" date="2014-02" db="EMBL/GenBank/DDBJ databases">
        <title>Draft genome sequence of Lysinibacillus manganicus DSM 26584T.</title>
        <authorList>
            <person name="Zhang F."/>
            <person name="Wang G."/>
            <person name="Zhang L."/>
        </authorList>
    </citation>
    <scope>NUCLEOTIDE SEQUENCE [LARGE SCALE GENOMIC DNA]</scope>
    <source>
        <strain evidence="7 8">DSM 26584</strain>
    </source>
</reference>
<proteinExistence type="inferred from homology"/>
<dbReference type="InterPro" id="IPR000845">
    <property type="entry name" value="Nucleoside_phosphorylase_d"/>
</dbReference>
<dbReference type="GO" id="GO:0006152">
    <property type="term" value="P:purine nucleoside catabolic process"/>
    <property type="evidence" value="ECO:0007669"/>
    <property type="project" value="TreeGrafter"/>
</dbReference>
<feature type="binding site" description="in other chain" evidence="5">
    <location>
        <position position="31"/>
    </location>
    <ligand>
        <name>phosphate</name>
        <dbReference type="ChEBI" id="CHEBI:43474"/>
        <note>ligand shared between dimeric partners</note>
    </ligand>
</feature>
<feature type="domain" description="Nucleoside phosphorylase" evidence="6">
    <location>
        <begin position="23"/>
        <end position="235"/>
    </location>
</feature>
<feature type="site" description="Important for catalytic activity" evidence="5">
    <location>
        <position position="225"/>
    </location>
</feature>
<dbReference type="EC" id="2.4.2.1" evidence="5"/>
<feature type="binding site" description="in other chain" evidence="5">
    <location>
        <begin position="187"/>
        <end position="189"/>
    </location>
    <ligand>
        <name>a purine D-ribonucleoside</name>
        <dbReference type="ChEBI" id="CHEBI:142355"/>
        <note>ligand shared between dimeric partners</note>
    </ligand>
</feature>
<feature type="active site" description="Proton donor" evidence="5">
    <location>
        <position position="212"/>
    </location>
</feature>
<comment type="function">
    <text evidence="5">Catalyzes the reversible phosphorolytic breakdown of the N-glycosidic bond in the beta-(deoxy)ribonucleoside molecules, with the formation of the corresponding free purine bases and pentose-1-phosphate.</text>
</comment>
<dbReference type="InterPro" id="IPR018016">
    <property type="entry name" value="Nucleoside_phosphorylase_CS"/>
</dbReference>
<feature type="binding site" evidence="5">
    <location>
        <position position="11"/>
    </location>
    <ligand>
        <name>a purine D-ribonucleoside</name>
        <dbReference type="ChEBI" id="CHEBI:142355"/>
        <note>ligand shared between dimeric partners</note>
    </ligand>
</feature>
<evidence type="ECO:0000256" key="4">
    <source>
        <dbReference type="ARBA" id="ARBA00048447"/>
    </source>
</evidence>
<comment type="catalytic activity">
    <reaction evidence="4">
        <text>uridine + phosphate = alpha-D-ribose 1-phosphate + uracil</text>
        <dbReference type="Rhea" id="RHEA:24388"/>
        <dbReference type="ChEBI" id="CHEBI:16704"/>
        <dbReference type="ChEBI" id="CHEBI:17568"/>
        <dbReference type="ChEBI" id="CHEBI:43474"/>
        <dbReference type="ChEBI" id="CHEBI:57720"/>
        <dbReference type="EC" id="2.4.2.3"/>
    </reaction>
</comment>
<dbReference type="OrthoDB" id="9782889at2"/>